<organism evidence="2 3">
    <name type="scientific">Zizania palustris</name>
    <name type="common">Northern wild rice</name>
    <dbReference type="NCBI Taxonomy" id="103762"/>
    <lineage>
        <taxon>Eukaryota</taxon>
        <taxon>Viridiplantae</taxon>
        <taxon>Streptophyta</taxon>
        <taxon>Embryophyta</taxon>
        <taxon>Tracheophyta</taxon>
        <taxon>Spermatophyta</taxon>
        <taxon>Magnoliopsida</taxon>
        <taxon>Liliopsida</taxon>
        <taxon>Poales</taxon>
        <taxon>Poaceae</taxon>
        <taxon>BOP clade</taxon>
        <taxon>Oryzoideae</taxon>
        <taxon>Oryzeae</taxon>
        <taxon>Zizaniinae</taxon>
        <taxon>Zizania</taxon>
    </lineage>
</organism>
<evidence type="ECO:0008006" key="4">
    <source>
        <dbReference type="Google" id="ProtNLM"/>
    </source>
</evidence>
<reference evidence="2" key="2">
    <citation type="submission" date="2021-02" db="EMBL/GenBank/DDBJ databases">
        <authorList>
            <person name="Kimball J.A."/>
            <person name="Haas M.W."/>
            <person name="Macchietto M."/>
            <person name="Kono T."/>
            <person name="Duquette J."/>
            <person name="Shao M."/>
        </authorList>
    </citation>
    <scope>NUCLEOTIDE SEQUENCE</scope>
    <source>
        <tissue evidence="2">Fresh leaf tissue</tissue>
    </source>
</reference>
<evidence type="ECO:0000256" key="1">
    <source>
        <dbReference type="SAM" id="SignalP"/>
    </source>
</evidence>
<dbReference type="Proteomes" id="UP000729402">
    <property type="component" value="Unassembled WGS sequence"/>
</dbReference>
<feature type="chain" id="PRO_5035238234" description="Dirigent protein" evidence="1">
    <location>
        <begin position="31"/>
        <end position="104"/>
    </location>
</feature>
<dbReference type="OrthoDB" id="1863260at2759"/>
<proteinExistence type="predicted"/>
<reference evidence="2" key="1">
    <citation type="journal article" date="2021" name="bioRxiv">
        <title>Whole Genome Assembly and Annotation of Northern Wild Rice, Zizania palustris L., Supports a Whole Genome Duplication in the Zizania Genus.</title>
        <authorList>
            <person name="Haas M."/>
            <person name="Kono T."/>
            <person name="Macchietto M."/>
            <person name="Millas R."/>
            <person name="McGilp L."/>
            <person name="Shao M."/>
            <person name="Duquette J."/>
            <person name="Hirsch C.N."/>
            <person name="Kimball J."/>
        </authorList>
    </citation>
    <scope>NUCLEOTIDE SEQUENCE</scope>
    <source>
        <tissue evidence="2">Fresh leaf tissue</tissue>
    </source>
</reference>
<dbReference type="EMBL" id="JAAALK010000286">
    <property type="protein sequence ID" value="KAG8063153.1"/>
    <property type="molecule type" value="Genomic_DNA"/>
</dbReference>
<name>A0A8J5VY60_ZIZPA</name>
<comment type="caution">
    <text evidence="2">The sequence shown here is derived from an EMBL/GenBank/DDBJ whole genome shotgun (WGS) entry which is preliminary data.</text>
</comment>
<feature type="signal peptide" evidence="1">
    <location>
        <begin position="1"/>
        <end position="30"/>
    </location>
</feature>
<evidence type="ECO:0000313" key="3">
    <source>
        <dbReference type="Proteomes" id="UP000729402"/>
    </source>
</evidence>
<dbReference type="AlphaFoldDB" id="A0A8J5VY60"/>
<evidence type="ECO:0000313" key="2">
    <source>
        <dbReference type="EMBL" id="KAG8063153.1"/>
    </source>
</evidence>
<protein>
    <recommendedName>
        <fullName evidence="4">Dirigent protein</fullName>
    </recommendedName>
</protein>
<gene>
    <name evidence="2" type="ORF">GUJ93_ZPchr0003g17611</name>
</gene>
<accession>A0A8J5VY60</accession>
<keyword evidence="3" id="KW-1185">Reference proteome</keyword>
<sequence>MALNKNMANTCTCALLLLALLSSQLWASQGRPLPDDGSFVVSASMQTRRYLLSHGGNGAAVPNAGMVEGDVSPSSEIQGGDKSAMIVVDDVRPTTPGHSPAIGH</sequence>
<keyword evidence="1" id="KW-0732">Signal</keyword>